<protein>
    <submittedName>
        <fullName evidence="14">Uncharacterized protein</fullName>
    </submittedName>
</protein>
<dbReference type="FunFam" id="3.30.1330.20:FF:000001">
    <property type="entry name" value="Tubulin alpha chain"/>
    <property type="match status" value="1"/>
</dbReference>
<dbReference type="Pfam" id="PF00091">
    <property type="entry name" value="Tubulin"/>
    <property type="match status" value="1"/>
</dbReference>
<dbReference type="InterPro" id="IPR003008">
    <property type="entry name" value="Tubulin_FtsZ_GTPase"/>
</dbReference>
<evidence type="ECO:0000256" key="7">
    <source>
        <dbReference type="ARBA" id="ARBA00022801"/>
    </source>
</evidence>
<dbReference type="InterPro" id="IPR036525">
    <property type="entry name" value="Tubulin/FtsZ_GTPase_sf"/>
</dbReference>
<dbReference type="SMART" id="SM00865">
    <property type="entry name" value="Tubulin_C"/>
    <property type="match status" value="1"/>
</dbReference>
<dbReference type="InterPro" id="IPR017975">
    <property type="entry name" value="Tubulin_CS"/>
</dbReference>
<dbReference type="GO" id="GO:0000226">
    <property type="term" value="P:microtubule cytoskeleton organization"/>
    <property type="evidence" value="ECO:0000318"/>
    <property type="project" value="GO_Central"/>
</dbReference>
<accession>A0A3Q2HRV1</accession>
<evidence type="ECO:0000259" key="13">
    <source>
        <dbReference type="SMART" id="SM00865"/>
    </source>
</evidence>
<keyword evidence="9" id="KW-0206">Cytoskeleton</keyword>
<dbReference type="PANTHER" id="PTHR11588">
    <property type="entry name" value="TUBULIN"/>
    <property type="match status" value="1"/>
</dbReference>
<dbReference type="PRINTS" id="PR01161">
    <property type="entry name" value="TUBULIN"/>
</dbReference>
<evidence type="ECO:0000256" key="9">
    <source>
        <dbReference type="ARBA" id="ARBA00023212"/>
    </source>
</evidence>
<dbReference type="GO" id="GO:0005525">
    <property type="term" value="F:GTP binding"/>
    <property type="evidence" value="ECO:0000318"/>
    <property type="project" value="GO_Central"/>
</dbReference>
<dbReference type="Bgee" id="ENSECAG00000030778">
    <property type="expression patterns" value="Expressed in prefrontal cortex and 23 other cell types or tissues"/>
</dbReference>
<sequence length="708" mass="77305">MARVTFHHLVGWLKASIGDLCYGKLLMVGFLSRDDRGICGQREVDAGIGHQVGLEFCQVKLVVQASPGLSNGCGVAQHAHSSLYFGQVSTRDHSGRLVINANFEASGAPIHKLDGTLGLDGGNGSIDIFGNHVTTVQQATSHVFTMARVTFHHLVGWLKASIGDLCYGKLLMVGFLSRDDRGICGQREVDAGIGHQVGLEFCQVNIEGSIKSEGSSDGGHNLTYQPIQVSVGWALNIEVSTTDVIDGLIVYHEGTIRVLQGGVGGEDGVVGLNYSCGNLGGWVNGELQLGLLAIIDRETFHQQGGEPRTSSPSKAVENQEALKTCALVDDLLANDEVRTGTYRQLFHPEQLITGKEDAANNYARGHYTIGKEIIDLVLDRIRKLADQCTGLQGFLVFHSFGGGTGSGFTSLLMERLSVDYGKKSKLEFSIYPAPQVSTAVVEPYNSILTTHTTLEHSDCAFMVDNEAIYDICRRNLDIERPTYTNLNRLISQIVSSITASLRFDGALNVDLTEFQTNLVPYPRIHFPLATYAPVISAEKAYHEQLTVAEITNACFDPTNQMVKCDPRHGKYMACCLLYRGDVVPKDVNAAIATIKTKRTIQFVDWCPTGFKVGINYQPPTVVPGGDLAKVQRAVCMLSNTTAVAEAWARLDHKFDLMYAKRAFVHWYVGEGMEEGEFSEAREDMAALEKDYEEVGADSAEGEDEGEEY</sequence>
<dbReference type="InterPro" id="IPR008280">
    <property type="entry name" value="Tub_FtsZ_C"/>
</dbReference>
<reference evidence="14 15" key="1">
    <citation type="journal article" date="2009" name="Science">
        <title>Genome sequence, comparative analysis, and population genetics of the domestic horse.</title>
        <authorList>
            <consortium name="Broad Institute Genome Sequencing Platform"/>
            <consortium name="Broad Institute Whole Genome Assembly Team"/>
            <person name="Wade C.M."/>
            <person name="Giulotto E."/>
            <person name="Sigurdsson S."/>
            <person name="Zoli M."/>
            <person name="Gnerre S."/>
            <person name="Imsland F."/>
            <person name="Lear T.L."/>
            <person name="Adelson D.L."/>
            <person name="Bailey E."/>
            <person name="Bellone R.R."/>
            <person name="Bloecker H."/>
            <person name="Distl O."/>
            <person name="Edgar R.C."/>
            <person name="Garber M."/>
            <person name="Leeb T."/>
            <person name="Mauceli E."/>
            <person name="MacLeod J.N."/>
            <person name="Penedo M.C.T."/>
            <person name="Raison J.M."/>
            <person name="Sharpe T."/>
            <person name="Vogel J."/>
            <person name="Andersson L."/>
            <person name="Antczak D.F."/>
            <person name="Biagi T."/>
            <person name="Binns M.M."/>
            <person name="Chowdhary B.P."/>
            <person name="Coleman S.J."/>
            <person name="Della Valle G."/>
            <person name="Fryc S."/>
            <person name="Guerin G."/>
            <person name="Hasegawa T."/>
            <person name="Hill E.W."/>
            <person name="Jurka J."/>
            <person name="Kiialainen A."/>
            <person name="Lindgren G."/>
            <person name="Liu J."/>
            <person name="Magnani E."/>
            <person name="Mickelson J.R."/>
            <person name="Murray J."/>
            <person name="Nergadze S.G."/>
            <person name="Onofrio R."/>
            <person name="Pedroni S."/>
            <person name="Piras M.F."/>
            <person name="Raudsepp T."/>
            <person name="Rocchi M."/>
            <person name="Roeed K.H."/>
            <person name="Ryder O.A."/>
            <person name="Searle S."/>
            <person name="Skow L."/>
            <person name="Swinburne J.E."/>
            <person name="Syvaenen A.C."/>
            <person name="Tozaki T."/>
            <person name="Valberg S.J."/>
            <person name="Vaudin M."/>
            <person name="White J.R."/>
            <person name="Zody M.C."/>
            <person name="Lander E.S."/>
            <person name="Lindblad-Toh K."/>
        </authorList>
    </citation>
    <scope>NUCLEOTIDE SEQUENCE [LARGE SCALE GENOMIC DNA]</scope>
    <source>
        <strain evidence="14 15">Thoroughbred</strain>
    </source>
</reference>
<dbReference type="InterPro" id="IPR018316">
    <property type="entry name" value="Tubulin/FtsZ_2-layer-sand-dom"/>
</dbReference>
<dbReference type="FunFam" id="3.40.50.1440:FF:000069">
    <property type="entry name" value="Tubulin alpha chain"/>
    <property type="match status" value="1"/>
</dbReference>
<proteinExistence type="inferred from homology"/>
<evidence type="ECO:0000256" key="4">
    <source>
        <dbReference type="ARBA" id="ARBA00022490"/>
    </source>
</evidence>
<dbReference type="PROSITE" id="PS00227">
    <property type="entry name" value="TUBULIN"/>
    <property type="match status" value="1"/>
</dbReference>
<name>A0A3Q2HRV1_HORSE</name>
<comment type="catalytic activity">
    <reaction evidence="10">
        <text>GTP + H2O = GDP + phosphate + H(+)</text>
        <dbReference type="Rhea" id="RHEA:19669"/>
        <dbReference type="ChEBI" id="CHEBI:15377"/>
        <dbReference type="ChEBI" id="CHEBI:15378"/>
        <dbReference type="ChEBI" id="CHEBI:37565"/>
        <dbReference type="ChEBI" id="CHEBI:43474"/>
        <dbReference type="ChEBI" id="CHEBI:58189"/>
    </reaction>
    <physiologicalReaction direction="left-to-right" evidence="10">
        <dbReference type="Rhea" id="RHEA:19670"/>
    </physiologicalReaction>
</comment>
<dbReference type="InterPro" id="IPR002452">
    <property type="entry name" value="Alpha_tubulin"/>
</dbReference>
<evidence type="ECO:0000313" key="15">
    <source>
        <dbReference type="Proteomes" id="UP000002281"/>
    </source>
</evidence>
<dbReference type="GO" id="GO:0005200">
    <property type="term" value="F:structural constituent of cytoskeleton"/>
    <property type="evidence" value="ECO:0000318"/>
    <property type="project" value="GO_Central"/>
</dbReference>
<comment type="similarity">
    <text evidence="3">Belongs to the tubulin family.</text>
</comment>
<evidence type="ECO:0000313" key="14">
    <source>
        <dbReference type="Ensembl" id="ENSECAP00000037845.2"/>
    </source>
</evidence>
<dbReference type="Ensembl" id="ENSECAT00000033075.3">
    <property type="protein sequence ID" value="ENSECAP00000037845.2"/>
    <property type="gene ID" value="ENSECAG00000033690.3"/>
</dbReference>
<reference evidence="14" key="3">
    <citation type="submission" date="2025-09" db="UniProtKB">
        <authorList>
            <consortium name="Ensembl"/>
        </authorList>
    </citation>
    <scope>IDENTIFICATION</scope>
    <source>
        <strain evidence="14">Thoroughbred</strain>
    </source>
</reference>
<reference evidence="14" key="2">
    <citation type="submission" date="2025-08" db="UniProtKB">
        <authorList>
            <consortium name="Ensembl"/>
        </authorList>
    </citation>
    <scope>IDENTIFICATION</scope>
    <source>
        <strain evidence="14">Thoroughbred</strain>
    </source>
</reference>
<comment type="subcellular location">
    <subcellularLocation>
        <location evidence="2">Cytoplasm</location>
        <location evidence="2">Cytoskeleton</location>
    </subcellularLocation>
</comment>
<dbReference type="CDD" id="cd02186">
    <property type="entry name" value="alpha_tubulin"/>
    <property type="match status" value="1"/>
</dbReference>
<dbReference type="InterPro" id="IPR000217">
    <property type="entry name" value="Tubulin"/>
</dbReference>
<dbReference type="Pfam" id="PF03953">
    <property type="entry name" value="Tubulin_C"/>
    <property type="match status" value="1"/>
</dbReference>
<comment type="cofactor">
    <cofactor evidence="1">
        <name>Mg(2+)</name>
        <dbReference type="ChEBI" id="CHEBI:18420"/>
    </cofactor>
</comment>
<dbReference type="GO" id="GO:0016787">
    <property type="term" value="F:hydrolase activity"/>
    <property type="evidence" value="ECO:0007669"/>
    <property type="project" value="UniProtKB-KW"/>
</dbReference>
<keyword evidence="4" id="KW-0963">Cytoplasm</keyword>
<keyword evidence="8" id="KW-0342">GTP-binding</keyword>
<dbReference type="Gene3D" id="1.10.287.600">
    <property type="entry name" value="Helix hairpin bin"/>
    <property type="match status" value="1"/>
</dbReference>
<evidence type="ECO:0000256" key="1">
    <source>
        <dbReference type="ARBA" id="ARBA00001946"/>
    </source>
</evidence>
<evidence type="ECO:0000256" key="2">
    <source>
        <dbReference type="ARBA" id="ARBA00004245"/>
    </source>
</evidence>
<feature type="compositionally biased region" description="Acidic residues" evidence="11">
    <location>
        <begin position="690"/>
        <end position="708"/>
    </location>
</feature>
<dbReference type="GO" id="GO:0005874">
    <property type="term" value="C:microtubule"/>
    <property type="evidence" value="ECO:0000318"/>
    <property type="project" value="GO_Central"/>
</dbReference>
<dbReference type="GO" id="GO:0000278">
    <property type="term" value="P:mitotic cell cycle"/>
    <property type="evidence" value="ECO:0000318"/>
    <property type="project" value="GO_Central"/>
</dbReference>
<dbReference type="InterPro" id="IPR037103">
    <property type="entry name" value="Tubulin/FtsZ-like_C"/>
</dbReference>
<dbReference type="PRINTS" id="PR01162">
    <property type="entry name" value="ALPHATUBULIN"/>
</dbReference>
<evidence type="ECO:0000256" key="11">
    <source>
        <dbReference type="SAM" id="MobiDB-lite"/>
    </source>
</evidence>
<dbReference type="Proteomes" id="UP000002281">
    <property type="component" value="Chromosome 6"/>
</dbReference>
<feature type="domain" description="Tubulin/FtsZ GTPase" evidence="12">
    <location>
        <begin position="297"/>
        <end position="505"/>
    </location>
</feature>
<evidence type="ECO:0000256" key="10">
    <source>
        <dbReference type="ARBA" id="ARBA00049117"/>
    </source>
</evidence>
<dbReference type="SUPFAM" id="SSF52490">
    <property type="entry name" value="Tubulin nucleotide-binding domain-like"/>
    <property type="match status" value="1"/>
</dbReference>
<dbReference type="SUPFAM" id="SSF55307">
    <property type="entry name" value="Tubulin C-terminal domain-like"/>
    <property type="match status" value="1"/>
</dbReference>
<dbReference type="GeneTree" id="ENSGT00940000154457"/>
<feature type="region of interest" description="Disordered" evidence="11">
    <location>
        <begin position="689"/>
        <end position="708"/>
    </location>
</feature>
<dbReference type="InterPro" id="IPR023123">
    <property type="entry name" value="Tubulin_C"/>
</dbReference>
<keyword evidence="5" id="KW-0493">Microtubule</keyword>
<dbReference type="Gene3D" id="3.40.50.1440">
    <property type="entry name" value="Tubulin/FtsZ, GTPase domain"/>
    <property type="match status" value="1"/>
</dbReference>
<feature type="domain" description="Tubulin/FtsZ 2-layer sandwich" evidence="13">
    <location>
        <begin position="507"/>
        <end position="652"/>
    </location>
</feature>
<dbReference type="GO" id="GO:0005737">
    <property type="term" value="C:cytoplasm"/>
    <property type="evidence" value="ECO:0000318"/>
    <property type="project" value="GO_Central"/>
</dbReference>
<organism evidence="14 15">
    <name type="scientific">Equus caballus</name>
    <name type="common">Horse</name>
    <dbReference type="NCBI Taxonomy" id="9796"/>
    <lineage>
        <taxon>Eukaryota</taxon>
        <taxon>Metazoa</taxon>
        <taxon>Chordata</taxon>
        <taxon>Craniata</taxon>
        <taxon>Vertebrata</taxon>
        <taxon>Euteleostomi</taxon>
        <taxon>Mammalia</taxon>
        <taxon>Eutheria</taxon>
        <taxon>Laurasiatheria</taxon>
        <taxon>Perissodactyla</taxon>
        <taxon>Equidae</taxon>
        <taxon>Equus</taxon>
    </lineage>
</organism>
<keyword evidence="6" id="KW-0547">Nucleotide-binding</keyword>
<dbReference type="AlphaFoldDB" id="A0A3Q2HRV1"/>
<evidence type="ECO:0000256" key="6">
    <source>
        <dbReference type="ARBA" id="ARBA00022741"/>
    </source>
</evidence>
<dbReference type="SMART" id="SM00864">
    <property type="entry name" value="Tubulin"/>
    <property type="match status" value="1"/>
</dbReference>
<evidence type="ECO:0000256" key="5">
    <source>
        <dbReference type="ARBA" id="ARBA00022701"/>
    </source>
</evidence>
<dbReference type="FunFam" id="1.10.287.600:FF:000005">
    <property type="entry name" value="Tubulin alpha chain"/>
    <property type="match status" value="1"/>
</dbReference>
<evidence type="ECO:0000256" key="3">
    <source>
        <dbReference type="ARBA" id="ARBA00009636"/>
    </source>
</evidence>
<dbReference type="Gene3D" id="3.30.1330.20">
    <property type="entry name" value="Tubulin/FtsZ, C-terminal domain"/>
    <property type="match status" value="1"/>
</dbReference>
<keyword evidence="15" id="KW-1185">Reference proteome</keyword>
<keyword evidence="7" id="KW-0378">Hydrolase</keyword>
<evidence type="ECO:0000256" key="8">
    <source>
        <dbReference type="ARBA" id="ARBA00023134"/>
    </source>
</evidence>
<evidence type="ECO:0000259" key="12">
    <source>
        <dbReference type="SMART" id="SM00864"/>
    </source>
</evidence>